<dbReference type="RefSeq" id="WP_166175171.1">
    <property type="nucleotide sequence ID" value="NZ_CP045119.1"/>
</dbReference>
<feature type="domain" description="Transposase IS701-like DDE" evidence="1">
    <location>
        <begin position="35"/>
        <end position="281"/>
    </location>
</feature>
<evidence type="ECO:0000313" key="3">
    <source>
        <dbReference type="Proteomes" id="UP000501452"/>
    </source>
</evidence>
<organism evidence="2 3">
    <name type="scientific">Rubrobacter tropicus</name>
    <dbReference type="NCBI Taxonomy" id="2653851"/>
    <lineage>
        <taxon>Bacteria</taxon>
        <taxon>Bacillati</taxon>
        <taxon>Actinomycetota</taxon>
        <taxon>Rubrobacteria</taxon>
        <taxon>Rubrobacterales</taxon>
        <taxon>Rubrobacteraceae</taxon>
        <taxon>Rubrobacter</taxon>
    </lineage>
</organism>
<proteinExistence type="predicted"/>
<dbReference type="InterPro" id="IPR038721">
    <property type="entry name" value="IS701-like_DDE_dom"/>
</dbReference>
<reference evidence="2 3" key="1">
    <citation type="submission" date="2019-10" db="EMBL/GenBank/DDBJ databases">
        <title>Rubrobacter sp nov SCSIO 52090 isolated from a deep-sea sediment in the South China Sea.</title>
        <authorList>
            <person name="Chen R.W."/>
        </authorList>
    </citation>
    <scope>NUCLEOTIDE SEQUENCE [LARGE SCALE GENOMIC DNA]</scope>
    <source>
        <strain evidence="2 3">SCSIO 52909</strain>
    </source>
</reference>
<evidence type="ECO:0000313" key="2">
    <source>
        <dbReference type="EMBL" id="QIN82643.1"/>
    </source>
</evidence>
<dbReference type="AlphaFoldDB" id="A0A6G8Q870"/>
<dbReference type="KEGG" id="rub:GBA63_08305"/>
<dbReference type="Proteomes" id="UP000501452">
    <property type="component" value="Chromosome"/>
</dbReference>
<dbReference type="InterPro" id="IPR012337">
    <property type="entry name" value="RNaseH-like_sf"/>
</dbReference>
<sequence length="483" mass="55019">MPRNAAVPAEPSSSPPLLGSLLRLLAAHRPAFRQERTFRRMQALLLGCLFSFARRTVTQALVTLGLTDHDWSAFYRLFNEPRLDYEVLTGCFFRKTLEHLPEERPCVAVVDGVQVPRHSHKMPGTSWLKHPKTPPFMPGPHRAQRFLHLAALLPRSAEGYTRALPLRWEPAFPEKAVLPDGTDPRKQWEPAVLAVRWLRARLDEAGRASQRLLVLGDGDFSVAKMRALLPEGVVLMTRFARNRILRELPVPETVVRRGRPRFYGPRARKPHEWLGERSGWRRARLRVRGRTVSPRYRVEGPFLLERAPGRPVFLVVVKGVQRASGRGRRARRDPAFWIVSAVRDCEGWRLPFSAAELLSWAWQRWEVEVSHREMKTGFGLGEIQCWSKEAAVLAVQWQAWAYGVLVLAGYRAWGMGLGPIRPPGRWWNGSGRWSLGSLWRGYHYELWGTEEFRPIFAATGDGWPEKEALLAGMGNAVNGSLRG</sequence>
<dbReference type="Pfam" id="PF13546">
    <property type="entry name" value="DDE_5"/>
    <property type="match status" value="1"/>
</dbReference>
<name>A0A6G8Q870_9ACTN</name>
<gene>
    <name evidence="2" type="ORF">GBA63_08305</name>
</gene>
<accession>A0A6G8Q870</accession>
<dbReference type="SUPFAM" id="SSF53098">
    <property type="entry name" value="Ribonuclease H-like"/>
    <property type="match status" value="1"/>
</dbReference>
<evidence type="ECO:0000259" key="1">
    <source>
        <dbReference type="Pfam" id="PF13546"/>
    </source>
</evidence>
<dbReference type="EMBL" id="CP045119">
    <property type="protein sequence ID" value="QIN82643.1"/>
    <property type="molecule type" value="Genomic_DNA"/>
</dbReference>
<protein>
    <recommendedName>
        <fullName evidence="1">Transposase IS701-like DDE domain-containing protein</fullName>
    </recommendedName>
</protein>
<keyword evidence="3" id="KW-1185">Reference proteome</keyword>